<dbReference type="InterPro" id="IPR020904">
    <property type="entry name" value="Sc_DH/Rdtase_CS"/>
</dbReference>
<dbReference type="PANTHER" id="PTHR43313:SF1">
    <property type="entry name" value="3BETA-HYDROXYSTEROID DEHYDROGENASE DHS-16"/>
    <property type="match status" value="1"/>
</dbReference>
<keyword evidence="3" id="KW-1185">Reference proteome</keyword>
<dbReference type="RefSeq" id="WP_090900039.1">
    <property type="nucleotide sequence ID" value="NZ_CZPZ01000031.1"/>
</dbReference>
<dbReference type="CDD" id="cd05374">
    <property type="entry name" value="17beta-HSD-like_SDR_c"/>
    <property type="match status" value="1"/>
</dbReference>
<dbReference type="PROSITE" id="PS51257">
    <property type="entry name" value="PROKAR_LIPOPROTEIN"/>
    <property type="match status" value="1"/>
</dbReference>
<organism evidence="2 3">
    <name type="scientific">Candidatus Nitrospira nitrificans</name>
    <dbReference type="NCBI Taxonomy" id="1742973"/>
    <lineage>
        <taxon>Bacteria</taxon>
        <taxon>Pseudomonadati</taxon>
        <taxon>Nitrospirota</taxon>
        <taxon>Nitrospiria</taxon>
        <taxon>Nitrospirales</taxon>
        <taxon>Nitrospiraceae</taxon>
        <taxon>Nitrospira</taxon>
    </lineage>
</organism>
<dbReference type="STRING" id="1742973.COMA2_40237"/>
<dbReference type="Gene3D" id="3.40.50.720">
    <property type="entry name" value="NAD(P)-binding Rossmann-like Domain"/>
    <property type="match status" value="1"/>
</dbReference>
<dbReference type="AlphaFoldDB" id="A0A0S4LN83"/>
<dbReference type="GO" id="GO:0008202">
    <property type="term" value="P:steroid metabolic process"/>
    <property type="evidence" value="ECO:0007669"/>
    <property type="project" value="TreeGrafter"/>
</dbReference>
<proteinExistence type="inferred from homology"/>
<dbReference type="GO" id="GO:0016491">
    <property type="term" value="F:oxidoreductase activity"/>
    <property type="evidence" value="ECO:0007669"/>
    <property type="project" value="UniProtKB-KW"/>
</dbReference>
<dbReference type="EMBL" id="CZPZ01000031">
    <property type="protein sequence ID" value="CUS38202.1"/>
    <property type="molecule type" value="Genomic_DNA"/>
</dbReference>
<dbReference type="InterPro" id="IPR036291">
    <property type="entry name" value="NAD(P)-bd_dom_sf"/>
</dbReference>
<dbReference type="PANTHER" id="PTHR43313">
    <property type="entry name" value="SHORT-CHAIN DEHYDROGENASE/REDUCTASE FAMILY 9C"/>
    <property type="match status" value="1"/>
</dbReference>
<dbReference type="PROSITE" id="PS00061">
    <property type="entry name" value="ADH_SHORT"/>
    <property type="match status" value="1"/>
</dbReference>
<dbReference type="InterPro" id="IPR002347">
    <property type="entry name" value="SDR_fam"/>
</dbReference>
<name>A0A0S4LN83_9BACT</name>
<dbReference type="OrthoDB" id="9775296at2"/>
<reference evidence="3" key="1">
    <citation type="submission" date="2015-10" db="EMBL/GenBank/DDBJ databases">
        <authorList>
            <person name="Luecker S."/>
            <person name="Luecker S."/>
        </authorList>
    </citation>
    <scope>NUCLEOTIDE SEQUENCE [LARGE SCALE GENOMIC DNA]</scope>
</reference>
<sequence length="287" mass="30588">MSIGDSRAVVITGASTGIGAACALHLDRLGFAVFAGVRKSEDGVVLQKAGSDRLVPVELDVTDLATIQKSYAVVVEATRDRGLFGLINNAGIAVVAPLEAVPIADLRQQLEVNVVGQVAVTQAFLPLVRQARGRIVNMGSIAGLSTMPLMGPYSASKFALEAITDALRLEVQQWGIHVSIIEPGAITTPIWNKSAIEAAEREAAIETELRTLYKPVVAAVRKVVGEASKRAISPDAVARVVEDALTASTPKTRYLVGTDAKLRALMVKLLPDRISDRMLTWILKLPH</sequence>
<keyword evidence="2" id="KW-0560">Oxidoreductase</keyword>
<dbReference type="EC" id="1.-.-.-" evidence="2"/>
<evidence type="ECO:0000313" key="2">
    <source>
        <dbReference type="EMBL" id="CUS38202.1"/>
    </source>
</evidence>
<dbReference type="PRINTS" id="PR00081">
    <property type="entry name" value="GDHRDH"/>
</dbReference>
<dbReference type="PRINTS" id="PR00080">
    <property type="entry name" value="SDRFAMILY"/>
</dbReference>
<dbReference type="SUPFAM" id="SSF51735">
    <property type="entry name" value="NAD(P)-binding Rossmann-fold domains"/>
    <property type="match status" value="1"/>
</dbReference>
<protein>
    <submittedName>
        <fullName evidence="2">Oxidoreductase, Glucose/ribitol dehydrogenase family</fullName>
        <ecNumber evidence="2">1.-.-.-</ecNumber>
    </submittedName>
</protein>
<evidence type="ECO:0000256" key="1">
    <source>
        <dbReference type="RuleBase" id="RU000363"/>
    </source>
</evidence>
<comment type="similarity">
    <text evidence="1">Belongs to the short-chain dehydrogenases/reductases (SDR) family.</text>
</comment>
<dbReference type="Pfam" id="PF00106">
    <property type="entry name" value="adh_short"/>
    <property type="match status" value="1"/>
</dbReference>
<gene>
    <name evidence="2" type="primary">ybbO</name>
    <name evidence="2" type="ORF">COMA2_40237</name>
</gene>
<evidence type="ECO:0000313" key="3">
    <source>
        <dbReference type="Proteomes" id="UP000198736"/>
    </source>
</evidence>
<accession>A0A0S4LN83</accession>
<dbReference type="Proteomes" id="UP000198736">
    <property type="component" value="Unassembled WGS sequence"/>
</dbReference>